<evidence type="ECO:0008006" key="5">
    <source>
        <dbReference type="Google" id="ProtNLM"/>
    </source>
</evidence>
<dbReference type="KEGG" id="kpin:30174115"/>
<feature type="compositionally biased region" description="Polar residues" evidence="1">
    <location>
        <begin position="494"/>
        <end position="503"/>
    </location>
</feature>
<dbReference type="PANTHER" id="PTHR15237:SF0">
    <property type="entry name" value="CELL CYCLE CHECKPOINT CONTROL PROTEIN"/>
    <property type="match status" value="1"/>
</dbReference>
<feature type="compositionally biased region" description="Polar residues" evidence="1">
    <location>
        <begin position="615"/>
        <end position="629"/>
    </location>
</feature>
<dbReference type="RefSeq" id="XP_019009102.1">
    <property type="nucleotide sequence ID" value="XM_019157462.1"/>
</dbReference>
<reference evidence="2" key="1">
    <citation type="submission" date="2013-07" db="EMBL/GenBank/DDBJ databases">
        <title>The Genome Sequence of Cryptococcus pinus CBS10737.</title>
        <authorList>
            <consortium name="The Broad Institute Genome Sequencing Platform"/>
            <person name="Cuomo C."/>
            <person name="Litvintseva A."/>
            <person name="Chen Y."/>
            <person name="Heitman J."/>
            <person name="Sun S."/>
            <person name="Springer D."/>
            <person name="Dromer F."/>
            <person name="Young S.K."/>
            <person name="Zeng Q."/>
            <person name="Gargeya S."/>
            <person name="Fitzgerald M."/>
            <person name="Abouelleil A."/>
            <person name="Alvarado L."/>
            <person name="Berlin A.M."/>
            <person name="Chapman S.B."/>
            <person name="Dewar J."/>
            <person name="Goldberg J."/>
            <person name="Griggs A."/>
            <person name="Gujja S."/>
            <person name="Hansen M."/>
            <person name="Howarth C."/>
            <person name="Imamovic A."/>
            <person name="Larimer J."/>
            <person name="McCowan C."/>
            <person name="Murphy C."/>
            <person name="Pearson M."/>
            <person name="Priest M."/>
            <person name="Roberts A."/>
            <person name="Saif S."/>
            <person name="Shea T."/>
            <person name="Sykes S."/>
            <person name="Wortman J."/>
            <person name="Nusbaum C."/>
            <person name="Birren B."/>
        </authorList>
    </citation>
    <scope>NUCLEOTIDE SEQUENCE [LARGE SCALE GENOMIC DNA]</scope>
    <source>
        <strain evidence="2">CBS 10737</strain>
    </source>
</reference>
<dbReference type="InterPro" id="IPR046938">
    <property type="entry name" value="DNA_clamp_sf"/>
</dbReference>
<feature type="compositionally biased region" description="Polar residues" evidence="1">
    <location>
        <begin position="343"/>
        <end position="354"/>
    </location>
</feature>
<dbReference type="Gene3D" id="3.70.10.10">
    <property type="match status" value="1"/>
</dbReference>
<feature type="compositionally biased region" description="Polar residues" evidence="1">
    <location>
        <begin position="662"/>
        <end position="672"/>
    </location>
</feature>
<feature type="compositionally biased region" description="Basic and acidic residues" evidence="1">
    <location>
        <begin position="570"/>
        <end position="581"/>
    </location>
</feature>
<feature type="region of interest" description="Disordered" evidence="1">
    <location>
        <begin position="106"/>
        <end position="147"/>
    </location>
</feature>
<reference evidence="3" key="4">
    <citation type="submission" date="2024-02" db="EMBL/GenBank/DDBJ databases">
        <title>Comparative genomics of Cryptococcus and Kwoniella reveals pathogenesis evolution and contrasting modes of karyotype evolution via chromosome fusion or intercentromeric recombination.</title>
        <authorList>
            <person name="Coelho M.A."/>
            <person name="David-Palma M."/>
            <person name="Shea T."/>
            <person name="Bowers K."/>
            <person name="McGinley-Smith S."/>
            <person name="Mohammad A.W."/>
            <person name="Gnirke A."/>
            <person name="Yurkov A.M."/>
            <person name="Nowrousian M."/>
            <person name="Sun S."/>
            <person name="Cuomo C.A."/>
            <person name="Heitman J."/>
        </authorList>
    </citation>
    <scope>NUCLEOTIDE SEQUENCE</scope>
    <source>
        <strain evidence="3">CBS 10737</strain>
    </source>
</reference>
<feature type="compositionally biased region" description="Polar residues" evidence="1">
    <location>
        <begin position="381"/>
        <end position="397"/>
    </location>
</feature>
<feature type="compositionally biased region" description="Acidic residues" evidence="1">
    <location>
        <begin position="138"/>
        <end position="147"/>
    </location>
</feature>
<reference evidence="2" key="3">
    <citation type="submission" date="2016-07" db="EMBL/GenBank/DDBJ databases">
        <title>Evolution of pathogenesis and genome organization in the Tremellales.</title>
        <authorList>
            <person name="Cuomo C."/>
            <person name="Litvintseva A."/>
            <person name="Heitman J."/>
            <person name="Chen Y."/>
            <person name="Sun S."/>
            <person name="Springer D."/>
            <person name="Dromer F."/>
            <person name="Young S."/>
            <person name="Zeng Q."/>
            <person name="Chapman S."/>
            <person name="Gujja S."/>
            <person name="Saif S."/>
            <person name="Birren B."/>
        </authorList>
    </citation>
    <scope>NUCLEOTIDE SEQUENCE</scope>
    <source>
        <strain evidence="2">CBS 10737</strain>
    </source>
</reference>
<dbReference type="GeneID" id="30174115"/>
<reference evidence="3" key="2">
    <citation type="submission" date="2013-07" db="EMBL/GenBank/DDBJ databases">
        <authorList>
            <consortium name="The Broad Institute Genome Sequencing Platform"/>
            <person name="Cuomo C."/>
            <person name="Litvintseva A."/>
            <person name="Chen Y."/>
            <person name="Heitman J."/>
            <person name="Sun S."/>
            <person name="Springer D."/>
            <person name="Dromer F."/>
            <person name="Young S.K."/>
            <person name="Zeng Q."/>
            <person name="Gargeya S."/>
            <person name="Fitzgerald M."/>
            <person name="Abouelleil A."/>
            <person name="Alvarado L."/>
            <person name="Berlin A.M."/>
            <person name="Chapman S.B."/>
            <person name="Dewar J."/>
            <person name="Goldberg J."/>
            <person name="Griggs A."/>
            <person name="Gujja S."/>
            <person name="Hansen M."/>
            <person name="Howarth C."/>
            <person name="Imamovic A."/>
            <person name="Larimer J."/>
            <person name="McCowan C."/>
            <person name="Murphy C."/>
            <person name="Pearson M."/>
            <person name="Priest M."/>
            <person name="Roberts A."/>
            <person name="Saif S."/>
            <person name="Shea T."/>
            <person name="Sykes S."/>
            <person name="Wortman J."/>
            <person name="Nusbaum C."/>
            <person name="Birren B."/>
        </authorList>
    </citation>
    <scope>NUCLEOTIDE SEQUENCE</scope>
    <source>
        <strain evidence="3">CBS 10737</strain>
    </source>
</reference>
<dbReference type="EMBL" id="CP144529">
    <property type="protein sequence ID" value="WWC73450.1"/>
    <property type="molecule type" value="Genomic_DNA"/>
</dbReference>
<dbReference type="Proteomes" id="UP000094020">
    <property type="component" value="Chromosome 11"/>
</dbReference>
<dbReference type="AlphaFoldDB" id="A0A1B9HX83"/>
<evidence type="ECO:0000313" key="4">
    <source>
        <dbReference type="Proteomes" id="UP000094020"/>
    </source>
</evidence>
<organism evidence="2">
    <name type="scientific">Kwoniella pini CBS 10737</name>
    <dbReference type="NCBI Taxonomy" id="1296096"/>
    <lineage>
        <taxon>Eukaryota</taxon>
        <taxon>Fungi</taxon>
        <taxon>Dikarya</taxon>
        <taxon>Basidiomycota</taxon>
        <taxon>Agaricomycotina</taxon>
        <taxon>Tremellomycetes</taxon>
        <taxon>Tremellales</taxon>
        <taxon>Cryptococcaceae</taxon>
        <taxon>Kwoniella</taxon>
    </lineage>
</organism>
<dbReference type="Pfam" id="PF04139">
    <property type="entry name" value="Rad9"/>
    <property type="match status" value="1"/>
</dbReference>
<accession>A0A1B9HX83</accession>
<proteinExistence type="predicted"/>
<feature type="compositionally biased region" description="Acidic residues" evidence="1">
    <location>
        <begin position="695"/>
        <end position="706"/>
    </location>
</feature>
<dbReference type="GO" id="GO:0030896">
    <property type="term" value="C:checkpoint clamp complex"/>
    <property type="evidence" value="ECO:0007669"/>
    <property type="project" value="InterPro"/>
</dbReference>
<evidence type="ECO:0000313" key="3">
    <source>
        <dbReference type="EMBL" id="WWC73450.1"/>
    </source>
</evidence>
<protein>
    <recommendedName>
        <fullName evidence="5">Cell cycle checkpoint control protein RAD9A</fullName>
    </recommendedName>
</protein>
<feature type="region of interest" description="Disordered" evidence="1">
    <location>
        <begin position="463"/>
        <end position="727"/>
    </location>
</feature>
<dbReference type="SUPFAM" id="SSF55979">
    <property type="entry name" value="DNA clamp"/>
    <property type="match status" value="1"/>
</dbReference>
<dbReference type="GO" id="GO:0071479">
    <property type="term" value="P:cellular response to ionizing radiation"/>
    <property type="evidence" value="ECO:0007669"/>
    <property type="project" value="TreeGrafter"/>
</dbReference>
<feature type="region of interest" description="Disordered" evidence="1">
    <location>
        <begin position="338"/>
        <end position="421"/>
    </location>
</feature>
<evidence type="ECO:0000313" key="2">
    <source>
        <dbReference type="EMBL" id="OCF47883.1"/>
    </source>
</evidence>
<name>A0A1B9HX83_9TREE</name>
<dbReference type="STRING" id="1296096.A0A1B9HX83"/>
<dbReference type="GO" id="GO:0006281">
    <property type="term" value="P:DNA repair"/>
    <property type="evidence" value="ECO:0007669"/>
    <property type="project" value="TreeGrafter"/>
</dbReference>
<gene>
    <name evidence="2" type="ORF">I206_05746</name>
    <name evidence="3" type="ORF">I206_107420</name>
</gene>
<feature type="compositionally biased region" description="Polar residues" evidence="1">
    <location>
        <begin position="679"/>
        <end position="690"/>
    </location>
</feature>
<keyword evidence="4" id="KW-1185">Reference proteome</keyword>
<dbReference type="InterPro" id="IPR007268">
    <property type="entry name" value="Rad9/Ddc1"/>
</dbReference>
<evidence type="ECO:0000256" key="1">
    <source>
        <dbReference type="SAM" id="MobiDB-lite"/>
    </source>
</evidence>
<dbReference type="OrthoDB" id="60092at2759"/>
<dbReference type="GO" id="GO:0000076">
    <property type="term" value="P:DNA replication checkpoint signaling"/>
    <property type="evidence" value="ECO:0007669"/>
    <property type="project" value="TreeGrafter"/>
</dbReference>
<feature type="compositionally biased region" description="Polar residues" evidence="1">
    <location>
        <begin position="637"/>
        <end position="649"/>
    </location>
</feature>
<sequence length="727" mass="79126">MDASIKAENLVFFMRILQCASKYGDDLHIHATQRHWELSVTNSSKSAFCLFKLDKSFFGRWNTRRRKSVKCKLLVKSVLAVLGKAAQVATIVRLDLRIIDPSNELRPLQHRKNGNRDVRSSSVPKGEEDDSDGRHFGDEDEFTDDEDTRLSRESKLIVRLVCKHGVTKKHSLHLGSSDFLRADVDPDTTPSGFNITSRTLRDWLDNFAISTGSYNSSNSGGTDQLGWMFTREEVRMKSWEGMGGGGLCTEIKVDTGEFQDYEVVGDRVDLTLPMKEFRATLVLAEQLSATLNVSFSEPGQPLTLTSLDTEFKDFTIFCAIATTACEAFKDIRSPSIEIKRSSSDGSTRPPSGSLHSHHRPNLSDTTSSSSSAKGNGHGQNGDRSQTSDNNGTSSTPSSRKRKGSEAPSSSRKRSSLNLTPAQEPMSNVYIASIFNQNAAAVPSPVDADSNMVTGMDLDHAPLNDGEALFLPGGTQRSNSPDAPLDNLDGPQPPQKSQAYTMSQADVLEIAGLGDVDLEEALDNADLEDEREMEEEFARASQPQKGQEEEQQPGRHSGSHQSPAEGPASLDEGKGTEMEKDPSNGSKNGSNHPMDVATGSGSGNKSDRSHPAWVTDSISGDTTNDTSNPASALVWDSTIDNPSSVGSTSPNKREASPRKRGSASRSNSPQKQISPRKASKSPSKTQIPSQNKQKEDEIDELEEDDDDLVGHPTQDRPGSAMFKSLFKD</sequence>
<dbReference type="EMBL" id="KI894014">
    <property type="protein sequence ID" value="OCF47883.1"/>
    <property type="molecule type" value="Genomic_DNA"/>
</dbReference>
<feature type="compositionally biased region" description="Acidic residues" evidence="1">
    <location>
        <begin position="515"/>
        <end position="534"/>
    </location>
</feature>
<dbReference type="GO" id="GO:0031573">
    <property type="term" value="P:mitotic intra-S DNA damage checkpoint signaling"/>
    <property type="evidence" value="ECO:0007669"/>
    <property type="project" value="TreeGrafter"/>
</dbReference>
<dbReference type="PANTHER" id="PTHR15237">
    <property type="entry name" value="DNA REPAIR PROTEIN RAD9"/>
    <property type="match status" value="1"/>
</dbReference>